<comment type="caution">
    <text evidence="3">The sequence shown here is derived from an EMBL/GenBank/DDBJ whole genome shotgun (WGS) entry which is preliminary data.</text>
</comment>
<dbReference type="InterPro" id="IPR024266">
    <property type="entry name" value="DUF3806"/>
</dbReference>
<proteinExistence type="predicted"/>
<name>N0DZ13_9MICO</name>
<dbReference type="Pfam" id="PF12713">
    <property type="entry name" value="DUF3806"/>
    <property type="match status" value="1"/>
</dbReference>
<dbReference type="AlphaFoldDB" id="N0DZ13"/>
<dbReference type="RefSeq" id="WP_010851510.1">
    <property type="nucleotide sequence ID" value="NZ_HF570956.1"/>
</dbReference>
<evidence type="ECO:0000256" key="1">
    <source>
        <dbReference type="SAM" id="MobiDB-lite"/>
    </source>
</evidence>
<dbReference type="OrthoDB" id="5142870at2"/>
<dbReference type="EMBL" id="CAIZ01000011">
    <property type="protein sequence ID" value="CCH68606.1"/>
    <property type="molecule type" value="Genomic_DNA"/>
</dbReference>
<feature type="region of interest" description="Disordered" evidence="1">
    <location>
        <begin position="1"/>
        <end position="27"/>
    </location>
</feature>
<dbReference type="STRING" id="1193181.BN10_1080004"/>
<protein>
    <recommendedName>
        <fullName evidence="2">DUF3806 domain-containing protein</fullName>
    </recommendedName>
</protein>
<feature type="domain" description="DUF3806" evidence="2">
    <location>
        <begin position="70"/>
        <end position="145"/>
    </location>
</feature>
<sequence length="163" mass="17506">MGWFRKKPSGAGDHAAESTEVPSADDLDGSDAVVESIITTALDAGQHAQVEERLRQAITLGADPEDIASIGHTLDRLRSLPDDTVSRADLDAVATALGEHLARHGGFRWAFITDPFGSDVGLESRRGTTTVVPSNLVAARWMRRETGWVEGVVRHLARVAASR</sequence>
<keyword evidence="4" id="KW-1185">Reference proteome</keyword>
<dbReference type="Proteomes" id="UP000013167">
    <property type="component" value="Unassembled WGS sequence"/>
</dbReference>
<accession>N0DZ13</accession>
<gene>
    <name evidence="3" type="ORF">BN10_1080004</name>
</gene>
<evidence type="ECO:0000313" key="3">
    <source>
        <dbReference type="EMBL" id="CCH68606.1"/>
    </source>
</evidence>
<organism evidence="3 4">
    <name type="scientific">Phycicoccus elongatus Lp2</name>
    <dbReference type="NCBI Taxonomy" id="1193181"/>
    <lineage>
        <taxon>Bacteria</taxon>
        <taxon>Bacillati</taxon>
        <taxon>Actinomycetota</taxon>
        <taxon>Actinomycetes</taxon>
        <taxon>Micrococcales</taxon>
        <taxon>Intrasporangiaceae</taxon>
        <taxon>Phycicoccus</taxon>
    </lineage>
</organism>
<dbReference type="eggNOG" id="ENOG5033GNA">
    <property type="taxonomic scope" value="Bacteria"/>
</dbReference>
<evidence type="ECO:0000313" key="4">
    <source>
        <dbReference type="Proteomes" id="UP000013167"/>
    </source>
</evidence>
<evidence type="ECO:0000259" key="2">
    <source>
        <dbReference type="Pfam" id="PF12713"/>
    </source>
</evidence>
<reference evidence="3 4" key="1">
    <citation type="journal article" date="2013" name="ISME J.">
        <title>A metabolic model for members of the genus Tetrasphaera involved in enhanced biological phosphorus removal.</title>
        <authorList>
            <person name="Kristiansen R."/>
            <person name="Nguyen H.T.T."/>
            <person name="Saunders A.M."/>
            <person name="Nielsen J.L."/>
            <person name="Wimmer R."/>
            <person name="Le V.Q."/>
            <person name="McIlroy S.J."/>
            <person name="Petrovski S."/>
            <person name="Seviour R.J."/>
            <person name="Calteau A."/>
            <person name="Nielsen K.L."/>
            <person name="Nielsen P.H."/>
        </authorList>
    </citation>
    <scope>NUCLEOTIDE SEQUENCE [LARGE SCALE GENOMIC DNA]</scope>
    <source>
        <strain evidence="3 4">Lp2</strain>
    </source>
</reference>
<dbReference type="HOGENOM" id="CLU_1626262_0_0_11"/>